<organism evidence="1">
    <name type="scientific">Arundo donax</name>
    <name type="common">Giant reed</name>
    <name type="synonym">Donax arundinaceus</name>
    <dbReference type="NCBI Taxonomy" id="35708"/>
    <lineage>
        <taxon>Eukaryota</taxon>
        <taxon>Viridiplantae</taxon>
        <taxon>Streptophyta</taxon>
        <taxon>Embryophyta</taxon>
        <taxon>Tracheophyta</taxon>
        <taxon>Spermatophyta</taxon>
        <taxon>Magnoliopsida</taxon>
        <taxon>Liliopsida</taxon>
        <taxon>Poales</taxon>
        <taxon>Poaceae</taxon>
        <taxon>PACMAD clade</taxon>
        <taxon>Arundinoideae</taxon>
        <taxon>Arundineae</taxon>
        <taxon>Arundo</taxon>
    </lineage>
</organism>
<reference evidence="1" key="2">
    <citation type="journal article" date="2015" name="Data Brief">
        <title>Shoot transcriptome of the giant reed, Arundo donax.</title>
        <authorList>
            <person name="Barrero R.A."/>
            <person name="Guerrero F.D."/>
            <person name="Moolhuijzen P."/>
            <person name="Goolsby J.A."/>
            <person name="Tidwell J."/>
            <person name="Bellgard S.E."/>
            <person name="Bellgard M.I."/>
        </authorList>
    </citation>
    <scope>NUCLEOTIDE SEQUENCE</scope>
    <source>
        <tissue evidence="1">Shoot tissue taken approximately 20 cm above the soil surface</tissue>
    </source>
</reference>
<sequence>MQIFQEMHRI</sequence>
<reference evidence="1" key="1">
    <citation type="submission" date="2014-09" db="EMBL/GenBank/DDBJ databases">
        <authorList>
            <person name="Magalhaes I.L.F."/>
            <person name="Oliveira U."/>
            <person name="Santos F.R."/>
            <person name="Vidigal T.H.D.A."/>
            <person name="Brescovit A.D."/>
            <person name="Santos A.J."/>
        </authorList>
    </citation>
    <scope>NUCLEOTIDE SEQUENCE</scope>
    <source>
        <tissue evidence="1">Shoot tissue taken approximately 20 cm above the soil surface</tissue>
    </source>
</reference>
<accession>A0A0A9AB42</accession>
<proteinExistence type="predicted"/>
<evidence type="ECO:0000313" key="1">
    <source>
        <dbReference type="EMBL" id="JAD48311.1"/>
    </source>
</evidence>
<name>A0A0A9AB42_ARUDO</name>
<protein>
    <submittedName>
        <fullName evidence="1">Uncharacterized protein</fullName>
    </submittedName>
</protein>
<dbReference type="EMBL" id="GBRH01249584">
    <property type="protein sequence ID" value="JAD48311.1"/>
    <property type="molecule type" value="Transcribed_RNA"/>
</dbReference>